<organism evidence="1 2">
    <name type="scientific">Azotobacter vinelandii (strain DJ / ATCC BAA-1303)</name>
    <dbReference type="NCBI Taxonomy" id="322710"/>
    <lineage>
        <taxon>Bacteria</taxon>
        <taxon>Pseudomonadati</taxon>
        <taxon>Pseudomonadota</taxon>
        <taxon>Gammaproteobacteria</taxon>
        <taxon>Pseudomonadales</taxon>
        <taxon>Pseudomonadaceae</taxon>
        <taxon>Azotobacter</taxon>
    </lineage>
</organism>
<sequence>MLREQMTARTFPLRIVINDDVALDITIDPTKSPYSSGSFPFMK</sequence>
<dbReference type="RefSeq" id="WP_012702155.1">
    <property type="nucleotide sequence ID" value="NC_012560.1"/>
</dbReference>
<evidence type="ECO:0000313" key="1">
    <source>
        <dbReference type="EMBL" id="ACO79778.1"/>
    </source>
</evidence>
<dbReference type="HOGENOM" id="CLU_3229034_0_0_6"/>
<reference evidence="1 2" key="1">
    <citation type="journal article" date="2009" name="J. Bacteriol.">
        <title>Genome sequence of Azotobacter vinelandii, an obligate aerobe specialized to support diverse anaerobic metabolic processes.</title>
        <authorList>
            <person name="Setubal J.C."/>
            <person name="dos Santos P."/>
            <person name="Goldman B.S."/>
            <person name="Ertesvag H."/>
            <person name="Espin G."/>
            <person name="Rubio L.M."/>
            <person name="Valla S."/>
            <person name="Almeida N.F."/>
            <person name="Balasubramanian D."/>
            <person name="Cromes L."/>
            <person name="Curatti L."/>
            <person name="Du Z."/>
            <person name="Godsy E."/>
            <person name="Goodner B."/>
            <person name="Hellner-Burris K."/>
            <person name="Hernandez J.A."/>
            <person name="Houmiel K."/>
            <person name="Imperial J."/>
            <person name="Kennedy C."/>
            <person name="Larson T.J."/>
            <person name="Latreille P."/>
            <person name="Ligon L.S."/>
            <person name="Lu J."/>
            <person name="Maerk M."/>
            <person name="Miller N.M."/>
            <person name="Norton S."/>
            <person name="O'Carroll I.P."/>
            <person name="Paulsen I."/>
            <person name="Raulfs E.C."/>
            <person name="Roemer R."/>
            <person name="Rosser J."/>
            <person name="Segura D."/>
            <person name="Slater S."/>
            <person name="Stricklin S.L."/>
            <person name="Studholme D.J."/>
            <person name="Sun J."/>
            <person name="Viana C.J."/>
            <person name="Wallin E."/>
            <person name="Wang B."/>
            <person name="Wheeler C."/>
            <person name="Zhu H."/>
            <person name="Dean D.R."/>
            <person name="Dixon R."/>
            <person name="Wood D."/>
        </authorList>
    </citation>
    <scope>NUCLEOTIDE SEQUENCE [LARGE SCALE GENOMIC DNA]</scope>
    <source>
        <strain evidence="2">DJ / ATCC BAA-1303</strain>
    </source>
</reference>
<dbReference type="AlphaFoldDB" id="C1DRC0"/>
<name>C1DRC0_AZOVD</name>
<dbReference type="EMBL" id="CP001157">
    <property type="protein sequence ID" value="ACO79778.1"/>
    <property type="molecule type" value="Genomic_DNA"/>
</dbReference>
<dbReference type="KEGG" id="avn:Avin_36310"/>
<proteinExistence type="predicted"/>
<keyword evidence="2" id="KW-1185">Reference proteome</keyword>
<gene>
    <name evidence="1" type="ordered locus">Avin_36310</name>
</gene>
<evidence type="ECO:0000313" key="2">
    <source>
        <dbReference type="Proteomes" id="UP000002424"/>
    </source>
</evidence>
<dbReference type="GeneID" id="88188373"/>
<protein>
    <submittedName>
        <fullName evidence="1">Uncharacterized protein</fullName>
    </submittedName>
</protein>
<dbReference type="Proteomes" id="UP000002424">
    <property type="component" value="Chromosome"/>
</dbReference>
<accession>C1DRC0</accession>
<dbReference type="EnsemblBacteria" id="ACO79778">
    <property type="protein sequence ID" value="ACO79778"/>
    <property type="gene ID" value="Avin_36310"/>
</dbReference>